<evidence type="ECO:0000259" key="16">
    <source>
        <dbReference type="PROSITE" id="PS50135"/>
    </source>
</evidence>
<evidence type="ECO:0000256" key="8">
    <source>
        <dbReference type="ARBA" id="ARBA00023015"/>
    </source>
</evidence>
<dbReference type="Pfam" id="PF08214">
    <property type="entry name" value="HAT_KAT11"/>
    <property type="match status" value="1"/>
</dbReference>
<evidence type="ECO:0000256" key="12">
    <source>
        <dbReference type="ARBA" id="ARBA00048017"/>
    </source>
</evidence>
<accession>A0ABQ7G8U6</accession>
<dbReference type="SMART" id="SM00551">
    <property type="entry name" value="ZnF_TAZ"/>
    <property type="match status" value="1"/>
</dbReference>
<feature type="compositionally biased region" description="Polar residues" evidence="14">
    <location>
        <begin position="278"/>
        <end position="291"/>
    </location>
</feature>
<evidence type="ECO:0000256" key="11">
    <source>
        <dbReference type="ARBA" id="ARBA00023242"/>
    </source>
</evidence>
<dbReference type="InterPro" id="IPR035898">
    <property type="entry name" value="TAZ_dom_sf"/>
</dbReference>
<feature type="compositionally biased region" description="Polar residues" evidence="14">
    <location>
        <begin position="243"/>
        <end position="254"/>
    </location>
</feature>
<evidence type="ECO:0000256" key="3">
    <source>
        <dbReference type="ARBA" id="ARBA00022679"/>
    </source>
</evidence>
<dbReference type="Pfam" id="PF02135">
    <property type="entry name" value="zf-TAZ"/>
    <property type="match status" value="1"/>
</dbReference>
<dbReference type="Gene3D" id="3.30.60.90">
    <property type="match status" value="1"/>
</dbReference>
<gene>
    <name evidence="18" type="ORF">DUNSADRAFT_13695</name>
</gene>
<dbReference type="InterPro" id="IPR000433">
    <property type="entry name" value="Znf_ZZ"/>
</dbReference>
<keyword evidence="4" id="KW-0479">Metal-binding</keyword>
<reference evidence="18" key="1">
    <citation type="submission" date="2017-08" db="EMBL/GenBank/DDBJ databases">
        <authorList>
            <person name="Polle J.E."/>
            <person name="Barry K."/>
            <person name="Cushman J."/>
            <person name="Schmutz J."/>
            <person name="Tran D."/>
            <person name="Hathwaick L.T."/>
            <person name="Yim W.C."/>
            <person name="Jenkins J."/>
            <person name="Mckie-Krisberg Z.M."/>
            <person name="Prochnik S."/>
            <person name="Lindquist E."/>
            <person name="Dockter R.B."/>
            <person name="Adam C."/>
            <person name="Molina H."/>
            <person name="Bunkerborg J."/>
            <person name="Jin E."/>
            <person name="Buchheim M."/>
            <person name="Magnuson J."/>
        </authorList>
    </citation>
    <scope>NUCLEOTIDE SEQUENCE</scope>
    <source>
        <strain evidence="18">CCAP 19/18</strain>
    </source>
</reference>
<feature type="region of interest" description="Disordered" evidence="14">
    <location>
        <begin position="460"/>
        <end position="597"/>
    </location>
</feature>
<comment type="caution">
    <text evidence="18">The sequence shown here is derived from an EMBL/GenBank/DDBJ whole genome shotgun (WGS) entry which is preliminary data.</text>
</comment>
<keyword evidence="10" id="KW-0804">Transcription</keyword>
<dbReference type="SUPFAM" id="SSF57933">
    <property type="entry name" value="TAZ domain"/>
    <property type="match status" value="1"/>
</dbReference>
<evidence type="ECO:0000259" key="17">
    <source>
        <dbReference type="PROSITE" id="PS51727"/>
    </source>
</evidence>
<dbReference type="SMART" id="SM00291">
    <property type="entry name" value="ZnF_ZZ"/>
    <property type="match status" value="1"/>
</dbReference>
<evidence type="ECO:0000256" key="5">
    <source>
        <dbReference type="ARBA" id="ARBA00022771"/>
    </source>
</evidence>
<comment type="subcellular location">
    <subcellularLocation>
        <location evidence="1">Nucleus</location>
    </subcellularLocation>
</comment>
<name>A0ABQ7G8U6_DUNSA</name>
<dbReference type="InterPro" id="IPR043145">
    <property type="entry name" value="Znf_ZZ_sf"/>
</dbReference>
<evidence type="ECO:0000256" key="4">
    <source>
        <dbReference type="ARBA" id="ARBA00022723"/>
    </source>
</evidence>
<comment type="catalytic activity">
    <reaction evidence="12">
        <text>L-lysyl-[protein] + acetyl-CoA = N(6)-acetyl-L-lysyl-[protein] + CoA + H(+)</text>
        <dbReference type="Rhea" id="RHEA:45948"/>
        <dbReference type="Rhea" id="RHEA-COMP:9752"/>
        <dbReference type="Rhea" id="RHEA-COMP:10731"/>
        <dbReference type="ChEBI" id="CHEBI:15378"/>
        <dbReference type="ChEBI" id="CHEBI:29969"/>
        <dbReference type="ChEBI" id="CHEBI:57287"/>
        <dbReference type="ChEBI" id="CHEBI:57288"/>
        <dbReference type="ChEBI" id="CHEBI:61930"/>
        <dbReference type="EC" id="2.3.1.48"/>
    </reaction>
</comment>
<evidence type="ECO:0000256" key="14">
    <source>
        <dbReference type="SAM" id="MobiDB-lite"/>
    </source>
</evidence>
<keyword evidence="3" id="KW-0808">Transferase</keyword>
<evidence type="ECO:0000256" key="1">
    <source>
        <dbReference type="ARBA" id="ARBA00004123"/>
    </source>
</evidence>
<evidence type="ECO:0000259" key="15">
    <source>
        <dbReference type="PROSITE" id="PS50134"/>
    </source>
</evidence>
<feature type="compositionally biased region" description="Low complexity" evidence="14">
    <location>
        <begin position="207"/>
        <end position="220"/>
    </location>
</feature>
<evidence type="ECO:0000313" key="19">
    <source>
        <dbReference type="Proteomes" id="UP000815325"/>
    </source>
</evidence>
<feature type="compositionally biased region" description="Basic and acidic residues" evidence="14">
    <location>
        <begin position="460"/>
        <end position="471"/>
    </location>
</feature>
<evidence type="ECO:0000256" key="7">
    <source>
        <dbReference type="ARBA" id="ARBA00022853"/>
    </source>
</evidence>
<feature type="region of interest" description="Disordered" evidence="14">
    <location>
        <begin position="115"/>
        <end position="317"/>
    </location>
</feature>
<dbReference type="InterPro" id="IPR013178">
    <property type="entry name" value="Histone_AcTrfase_Rtt109/CBP"/>
</dbReference>
<dbReference type="PANTHER" id="PTHR13808:SF1">
    <property type="entry name" value="HISTONE ACETYLTRANSFERASE"/>
    <property type="match status" value="1"/>
</dbReference>
<feature type="domain" description="ZZ-type" evidence="16">
    <location>
        <begin position="1246"/>
        <end position="1296"/>
    </location>
</feature>
<dbReference type="EMBL" id="MU069984">
    <property type="protein sequence ID" value="KAF5831026.1"/>
    <property type="molecule type" value="Genomic_DNA"/>
</dbReference>
<keyword evidence="5 13" id="KW-0863">Zinc-finger</keyword>
<keyword evidence="8" id="KW-0805">Transcription regulation</keyword>
<evidence type="ECO:0000256" key="2">
    <source>
        <dbReference type="ARBA" id="ARBA00013184"/>
    </source>
</evidence>
<dbReference type="SMART" id="SM01250">
    <property type="entry name" value="KAT11"/>
    <property type="match status" value="1"/>
</dbReference>
<dbReference type="PROSITE" id="PS50135">
    <property type="entry name" value="ZF_ZZ_2"/>
    <property type="match status" value="1"/>
</dbReference>
<dbReference type="PANTHER" id="PTHR13808">
    <property type="entry name" value="CBP/P300-RELATED"/>
    <property type="match status" value="1"/>
</dbReference>
<dbReference type="PROSITE" id="PS01357">
    <property type="entry name" value="ZF_ZZ_1"/>
    <property type="match status" value="1"/>
</dbReference>
<feature type="compositionally biased region" description="Low complexity" evidence="14">
    <location>
        <begin position="472"/>
        <end position="482"/>
    </location>
</feature>
<evidence type="ECO:0000313" key="18">
    <source>
        <dbReference type="EMBL" id="KAF5831026.1"/>
    </source>
</evidence>
<dbReference type="InterPro" id="IPR031162">
    <property type="entry name" value="CBP_P300_HAT"/>
</dbReference>
<dbReference type="PROSITE" id="PS50134">
    <property type="entry name" value="ZF_TAZ"/>
    <property type="match status" value="1"/>
</dbReference>
<dbReference type="Pfam" id="PF00569">
    <property type="entry name" value="ZZ"/>
    <property type="match status" value="1"/>
</dbReference>
<feature type="domain" description="TAZ-type" evidence="15">
    <location>
        <begin position="369"/>
        <end position="452"/>
    </location>
</feature>
<keyword evidence="19" id="KW-1185">Reference proteome</keyword>
<feature type="compositionally biased region" description="Pro residues" evidence="14">
    <location>
        <begin position="582"/>
        <end position="595"/>
    </location>
</feature>
<dbReference type="PROSITE" id="PS51727">
    <property type="entry name" value="CBP_P300_HAT"/>
    <property type="match status" value="1"/>
</dbReference>
<evidence type="ECO:0000256" key="10">
    <source>
        <dbReference type="ARBA" id="ARBA00023163"/>
    </source>
</evidence>
<dbReference type="Gene3D" id="1.20.1020.10">
    <property type="entry name" value="TAZ domain"/>
    <property type="match status" value="1"/>
</dbReference>
<sequence>MQNGNASFVAPPFPPAPAPILSHAQTSCQASWQAATSPHDAQQLRSLLTNEIINVFSRKRGTSAQTWGPKIHEFVRKLEQELWRRARSQEEYLDLSTLETRLKTVATLMNEHTRSNAGQQAYSNSSVAAPPPAVPSTTSGNPSLLPNSTNSQQAGMFSSGMMPAPGGPATSGILPSPPASSSLVLPSPSNASQPQRPSTPYGLPDTSSASLPKASSSGLPTVSSGLPTSLPVEGGLLGGGPPSVTNPYSTTLTPSGAPVLLKRSNGVRDSSFGASGLNGVSSSSHRMTSLNGPGGMIPSDNGVHGLSPGMSRGGTPGGFAPTSTMVPTQSISGMVPVDTKMPSHQPNLMNMPPVPGPLNPGTLDNMSVENASPQFIQRQQRWLLFLRHCAKCRAPESECQLQQQCRFGKQLWTHILGCSNPQCEYPRCSTSKELLKHHQKCSSQTCPICHPVKEYVRKTRQKQQQELEDQQRQQQQQQQQQQPQPPFNSMHPGMMHAMHPPAMLQPPNSTMNGPMPMVPMPPPPSNFGLQPPLPPQPPQPPQQHKRSHASMMGMSSMPTQGMIKHEGGATSMPLQSPSSLPYAPPPHLPPQPQPPYSTWEEPVKRIKTDSDPIISKNTGTSLLETFTYEQIVNHKELIYSAQQQQRNAQIPPASPADACKVCGCVKLLYEPNALYCSMCGLKIKRGQTYYTTPPDQGTEVRGNWCHPCYMEVKQERIPTSFGGDARKSDLIKKKNDEEIEEPWVQCDCCEMWVHQVSSRGLMVRPQAMLEAKDLPQCELSKYLEHRIWTGLQKEREARAAKEGKEPHEVITAENLTVRVVNSIIKKAETKPKFYETFSPEGFPSEFPYRQRVVLLFQKLDGVDVCIFCMYVQEYGADCPEPNRNCVYLSYLDSVKYFRPDMIAVQPQREPGPHPNIALRTYVYHQMLIGYLSFVKMLGFEQMYIWACPPMQGDDYILYCHPNKQKTPRSDRLRNWYLDMLRLAKYEGVVLHLSTLWDTYFPGGKDHRMERCSATHIPYLQGDYWPGEAENLLTMMAEGCRQAGKNHVKSGGNAVTARKLGKGKRYGGGGPESIDEQLMEKLGEILGGNMKDDFIVVHLQEVCTFCRRHIRSNTPIYRYKAAGQMRAPAERKFEGIKLESGPNVPNAPGSSLSICEACYYDEESRHAGGLKPRLPAGVTPKLLQREVVRDVPVCMDPSQDVENEYFETRESFLNLCQSNHYQFDTLRRAKHSSMMVLYHTHNPHAPAFASSCNLCHIDMEPGSGWHCNQCNDFDICTNCKNTRGHQHPLVPQSNRNYDETRMRLTDAERRERSEQLQKTMALLVHACSCNDVQCQSSSCRKEEKRRHQYQAMLRTQQQLQAKGQLEKYFSFMQALRTLRRKRPLQNKALLMKSTAHLLKTVPQAGRKAQKGNVCRALQRRCNKRKQST</sequence>
<protein>
    <recommendedName>
        <fullName evidence="2">histone acetyltransferase</fullName>
        <ecNumber evidence="2">2.3.1.48</ecNumber>
    </recommendedName>
</protein>
<keyword evidence="7" id="KW-0156">Chromatin regulator</keyword>
<feature type="compositionally biased region" description="Polar residues" evidence="14">
    <location>
        <begin position="140"/>
        <end position="156"/>
    </location>
</feature>
<dbReference type="EC" id="2.3.1.48" evidence="2"/>
<feature type="compositionally biased region" description="Polar residues" evidence="14">
    <location>
        <begin position="115"/>
        <end position="124"/>
    </location>
</feature>
<keyword evidence="11" id="KW-0539">Nucleus</keyword>
<evidence type="ECO:0000256" key="13">
    <source>
        <dbReference type="PROSITE-ProRule" id="PRU00228"/>
    </source>
</evidence>
<feature type="domain" description="CBP/p300-type HAT" evidence="17">
    <location>
        <begin position="768"/>
        <end position="1244"/>
    </location>
</feature>
<evidence type="ECO:0000256" key="9">
    <source>
        <dbReference type="ARBA" id="ARBA00023159"/>
    </source>
</evidence>
<dbReference type="Proteomes" id="UP000815325">
    <property type="component" value="Unassembled WGS sequence"/>
</dbReference>
<evidence type="ECO:0000256" key="6">
    <source>
        <dbReference type="ARBA" id="ARBA00022833"/>
    </source>
</evidence>
<proteinExistence type="predicted"/>
<keyword evidence="9" id="KW-0010">Activator</keyword>
<dbReference type="InterPro" id="IPR000197">
    <property type="entry name" value="Znf_TAZ"/>
</dbReference>
<feature type="compositionally biased region" description="Pro residues" evidence="14">
    <location>
        <begin position="516"/>
        <end position="541"/>
    </location>
</feature>
<feature type="compositionally biased region" description="Low complexity" evidence="14">
    <location>
        <begin position="490"/>
        <end position="507"/>
    </location>
</feature>
<dbReference type="SUPFAM" id="SSF57850">
    <property type="entry name" value="RING/U-box"/>
    <property type="match status" value="1"/>
</dbReference>
<feature type="compositionally biased region" description="Low complexity" evidence="14">
    <location>
        <begin position="179"/>
        <end position="192"/>
    </location>
</feature>
<keyword evidence="6" id="KW-0862">Zinc</keyword>
<organism evidence="18 19">
    <name type="scientific">Dunaliella salina</name>
    <name type="common">Green alga</name>
    <name type="synonym">Protococcus salinus</name>
    <dbReference type="NCBI Taxonomy" id="3046"/>
    <lineage>
        <taxon>Eukaryota</taxon>
        <taxon>Viridiplantae</taxon>
        <taxon>Chlorophyta</taxon>
        <taxon>core chlorophytes</taxon>
        <taxon>Chlorophyceae</taxon>
        <taxon>CS clade</taxon>
        <taxon>Chlamydomonadales</taxon>
        <taxon>Dunaliellaceae</taxon>
        <taxon>Dunaliella</taxon>
    </lineage>
</organism>